<dbReference type="GO" id="GO:0005634">
    <property type="term" value="C:nucleus"/>
    <property type="evidence" value="ECO:0007669"/>
    <property type="project" value="UniProtKB-SubCell"/>
</dbReference>
<dbReference type="OrthoDB" id="428655at2759"/>
<dbReference type="GO" id="GO:0005737">
    <property type="term" value="C:cytoplasm"/>
    <property type="evidence" value="ECO:0007669"/>
    <property type="project" value="UniProtKB-SubCell"/>
</dbReference>
<comment type="caution">
    <text evidence="5">The sequence shown here is derived from an EMBL/GenBank/DDBJ whole genome shotgun (WGS) entry which is preliminary data.</text>
</comment>
<dbReference type="PANTHER" id="PTHR21664">
    <property type="entry name" value="CHRONIC MYELOGENOUS LEUKEMIA TUMOR ANTIGEN 66"/>
    <property type="match status" value="1"/>
</dbReference>
<comment type="subcellular location">
    <subcellularLocation>
        <location evidence="2">Cytoplasm</location>
    </subcellularLocation>
    <subcellularLocation>
        <location evidence="1">Nucleus</location>
    </subcellularLocation>
</comment>
<protein>
    <recommendedName>
        <fullName evidence="7">NudC domain-containing protein 1</fullName>
    </recommendedName>
</protein>
<reference evidence="5 6" key="2">
    <citation type="journal article" date="2019" name="G3 (Bethesda)">
        <title>Hybrid Assembly of the Genome of the Entomopathogenic Nematode Steinernema carpocapsae Identifies the X-Chromosome.</title>
        <authorList>
            <person name="Serra L."/>
            <person name="Macchietto M."/>
            <person name="Macias-Munoz A."/>
            <person name="McGill C.J."/>
            <person name="Rodriguez I.M."/>
            <person name="Rodriguez B."/>
            <person name="Murad R."/>
            <person name="Mortazavi A."/>
        </authorList>
    </citation>
    <scope>NUCLEOTIDE SEQUENCE [LARGE SCALE GENOMIC DNA]</scope>
    <source>
        <strain evidence="5 6">ALL</strain>
    </source>
</reference>
<reference evidence="5 6" key="1">
    <citation type="journal article" date="2015" name="Genome Biol.">
        <title>Comparative genomics of Steinernema reveals deeply conserved gene regulatory networks.</title>
        <authorList>
            <person name="Dillman A.R."/>
            <person name="Macchietto M."/>
            <person name="Porter C.F."/>
            <person name="Rogers A."/>
            <person name="Williams B."/>
            <person name="Antoshechkin I."/>
            <person name="Lee M.M."/>
            <person name="Goodwin Z."/>
            <person name="Lu X."/>
            <person name="Lewis E.E."/>
            <person name="Goodrich-Blair H."/>
            <person name="Stock S.P."/>
            <person name="Adams B.J."/>
            <person name="Sternberg P.W."/>
            <person name="Mortazavi A."/>
        </authorList>
    </citation>
    <scope>NUCLEOTIDE SEQUENCE [LARGE SCALE GENOMIC DNA]</scope>
    <source>
        <strain evidence="5 6">ALL</strain>
    </source>
</reference>
<evidence type="ECO:0000256" key="1">
    <source>
        <dbReference type="ARBA" id="ARBA00004123"/>
    </source>
</evidence>
<proteinExistence type="predicted"/>
<accession>A0A4U5NII5</accession>
<dbReference type="AlphaFoldDB" id="A0A4U5NII5"/>
<keyword evidence="6" id="KW-1185">Reference proteome</keyword>
<name>A0A4U5NII5_STECR</name>
<evidence type="ECO:0000256" key="3">
    <source>
        <dbReference type="ARBA" id="ARBA00022490"/>
    </source>
</evidence>
<dbReference type="InterPro" id="IPR037895">
    <property type="entry name" value="NUDCD1"/>
</dbReference>
<sequence length="232" mass="26233">MPEEAKKTEEGDEKFAEADEYNQDLEECDVSEEASMNVYWAMEDWQGNSGFHVTRQASITGHQRVFTVKMNPEESRLLCLRHDPDGTLWKLDGNKPPTTNPAMHLKTFPAFGYIQASKTNRKFSSCSPDLSYTVIVDRKRYAYIFWPDKPINANLVRRSVNGQRKVTGIASSNVISLNLTDDFNQSKACDDPIVGFLALDSALYLMTTKNMFVVILKDLALMDLDGAENMEV</sequence>
<evidence type="ECO:0000256" key="2">
    <source>
        <dbReference type="ARBA" id="ARBA00004496"/>
    </source>
</evidence>
<dbReference type="EMBL" id="AZBU02000004">
    <property type="protein sequence ID" value="TKR82666.1"/>
    <property type="molecule type" value="Genomic_DNA"/>
</dbReference>
<dbReference type="Proteomes" id="UP000298663">
    <property type="component" value="Unassembled WGS sequence"/>
</dbReference>
<gene>
    <name evidence="5" type="ORF">L596_016355</name>
</gene>
<keyword evidence="3" id="KW-0963">Cytoplasm</keyword>
<evidence type="ECO:0008006" key="7">
    <source>
        <dbReference type="Google" id="ProtNLM"/>
    </source>
</evidence>
<dbReference type="PANTHER" id="PTHR21664:SF1">
    <property type="entry name" value="NUDC DOMAIN-CONTAINING PROTEIN 1"/>
    <property type="match status" value="1"/>
</dbReference>
<evidence type="ECO:0000256" key="4">
    <source>
        <dbReference type="ARBA" id="ARBA00023242"/>
    </source>
</evidence>
<organism evidence="5 6">
    <name type="scientific">Steinernema carpocapsae</name>
    <name type="common">Entomopathogenic nematode</name>
    <dbReference type="NCBI Taxonomy" id="34508"/>
    <lineage>
        <taxon>Eukaryota</taxon>
        <taxon>Metazoa</taxon>
        <taxon>Ecdysozoa</taxon>
        <taxon>Nematoda</taxon>
        <taxon>Chromadorea</taxon>
        <taxon>Rhabditida</taxon>
        <taxon>Tylenchina</taxon>
        <taxon>Panagrolaimomorpha</taxon>
        <taxon>Strongyloidoidea</taxon>
        <taxon>Steinernematidae</taxon>
        <taxon>Steinernema</taxon>
    </lineage>
</organism>
<evidence type="ECO:0000313" key="6">
    <source>
        <dbReference type="Proteomes" id="UP000298663"/>
    </source>
</evidence>
<keyword evidence="4" id="KW-0539">Nucleus</keyword>
<dbReference type="STRING" id="34508.A0A4U5NII5"/>
<evidence type="ECO:0000313" key="5">
    <source>
        <dbReference type="EMBL" id="TKR82666.1"/>
    </source>
</evidence>